<feature type="transmembrane region" description="Helical" evidence="1">
    <location>
        <begin position="85"/>
        <end position="105"/>
    </location>
</feature>
<keyword evidence="1" id="KW-0472">Membrane</keyword>
<keyword evidence="1" id="KW-0812">Transmembrane</keyword>
<keyword evidence="3" id="KW-1185">Reference proteome</keyword>
<protein>
    <submittedName>
        <fullName evidence="2">Uncharacterized protein</fullName>
    </submittedName>
</protein>
<evidence type="ECO:0000256" key="1">
    <source>
        <dbReference type="SAM" id="Phobius"/>
    </source>
</evidence>
<organism evidence="2 3">
    <name type="scientific">Falsarthrobacter nasiphocae</name>
    <dbReference type="NCBI Taxonomy" id="189863"/>
    <lineage>
        <taxon>Bacteria</taxon>
        <taxon>Bacillati</taxon>
        <taxon>Actinomycetota</taxon>
        <taxon>Actinomycetes</taxon>
        <taxon>Micrococcales</taxon>
        <taxon>Micrococcaceae</taxon>
        <taxon>Falsarthrobacter</taxon>
    </lineage>
</organism>
<sequence length="107" mass="10923">MLIPLGMLVISALFEARRAVELRHFPNVPFSRPTVIDLAVMGAVGLAGLLLVPIGSLTDLALAFMGFVVVPSVFAGTLRGLGLKGLIACAASAALVVAQVGLRLATG</sequence>
<gene>
    <name evidence="2" type="ORF">J2S35_000806</name>
</gene>
<dbReference type="Proteomes" id="UP001247307">
    <property type="component" value="Unassembled WGS sequence"/>
</dbReference>
<evidence type="ECO:0000313" key="2">
    <source>
        <dbReference type="EMBL" id="MDR6891866.1"/>
    </source>
</evidence>
<dbReference type="EMBL" id="JAVDUI010000001">
    <property type="protein sequence ID" value="MDR6891866.1"/>
    <property type="molecule type" value="Genomic_DNA"/>
</dbReference>
<dbReference type="AlphaFoldDB" id="A0AAE3YH25"/>
<name>A0AAE3YH25_9MICC</name>
<dbReference type="RefSeq" id="WP_309850143.1">
    <property type="nucleotide sequence ID" value="NZ_BAAAIU010000044.1"/>
</dbReference>
<accession>A0AAE3YH25</accession>
<keyword evidence="1" id="KW-1133">Transmembrane helix</keyword>
<comment type="caution">
    <text evidence="2">The sequence shown here is derived from an EMBL/GenBank/DDBJ whole genome shotgun (WGS) entry which is preliminary data.</text>
</comment>
<evidence type="ECO:0000313" key="3">
    <source>
        <dbReference type="Proteomes" id="UP001247307"/>
    </source>
</evidence>
<feature type="transmembrane region" description="Helical" evidence="1">
    <location>
        <begin position="60"/>
        <end position="79"/>
    </location>
</feature>
<reference evidence="2" key="1">
    <citation type="submission" date="2023-07" db="EMBL/GenBank/DDBJ databases">
        <title>Sequencing the genomes of 1000 actinobacteria strains.</title>
        <authorList>
            <person name="Klenk H.-P."/>
        </authorList>
    </citation>
    <scope>NUCLEOTIDE SEQUENCE</scope>
    <source>
        <strain evidence="2">DSM 13988</strain>
    </source>
</reference>
<proteinExistence type="predicted"/>